<dbReference type="InterPro" id="IPR035953">
    <property type="entry name" value="Dextranase_N-ter"/>
</dbReference>
<reference evidence="2" key="1">
    <citation type="journal article" date="2019" name="Beilstein J. Org. Chem.">
        <title>Nanangenines: drimane sesquiterpenoids as the dominant metabolite cohort of a novel Australian fungus, Aspergillus nanangensis.</title>
        <authorList>
            <person name="Lacey H.J."/>
            <person name="Gilchrist C.L.M."/>
            <person name="Crombie A."/>
            <person name="Kalaitzis J.A."/>
            <person name="Vuong D."/>
            <person name="Rutledge P.J."/>
            <person name="Turner P."/>
            <person name="Pitt J.I."/>
            <person name="Lacey E."/>
            <person name="Chooi Y.H."/>
            <person name="Piggott A.M."/>
        </authorList>
    </citation>
    <scope>NUCLEOTIDE SEQUENCE</scope>
    <source>
        <strain evidence="2">MST-FP2251</strain>
    </source>
</reference>
<dbReference type="Gene3D" id="2.60.350.10">
    <property type="entry name" value="Dextranase, N-terminal"/>
    <property type="match status" value="1"/>
</dbReference>
<name>A0AAD4CF39_ASPNN</name>
<dbReference type="AlphaFoldDB" id="A0AAD4CF39"/>
<comment type="caution">
    <text evidence="2">The sequence shown here is derived from an EMBL/GenBank/DDBJ whole genome shotgun (WGS) entry which is preliminary data.</text>
</comment>
<evidence type="ECO:0000256" key="1">
    <source>
        <dbReference type="SAM" id="MobiDB-lite"/>
    </source>
</evidence>
<evidence type="ECO:0000313" key="3">
    <source>
        <dbReference type="Proteomes" id="UP001194746"/>
    </source>
</evidence>
<dbReference type="EMBL" id="VCAU01000098">
    <property type="protein sequence ID" value="KAF9885309.1"/>
    <property type="molecule type" value="Genomic_DNA"/>
</dbReference>
<gene>
    <name evidence="2" type="ORF">FE257_013026</name>
</gene>
<reference evidence="2" key="2">
    <citation type="submission" date="2020-02" db="EMBL/GenBank/DDBJ databases">
        <authorList>
            <person name="Gilchrist C.L.M."/>
            <person name="Chooi Y.-H."/>
        </authorList>
    </citation>
    <scope>NUCLEOTIDE SEQUENCE</scope>
    <source>
        <strain evidence="2">MST-FP2251</strain>
    </source>
</reference>
<feature type="compositionally biased region" description="Low complexity" evidence="1">
    <location>
        <begin position="46"/>
        <end position="71"/>
    </location>
</feature>
<dbReference type="Proteomes" id="UP001194746">
    <property type="component" value="Unassembled WGS sequence"/>
</dbReference>
<organism evidence="2 3">
    <name type="scientific">Aspergillus nanangensis</name>
    <dbReference type="NCBI Taxonomy" id="2582783"/>
    <lineage>
        <taxon>Eukaryota</taxon>
        <taxon>Fungi</taxon>
        <taxon>Dikarya</taxon>
        <taxon>Ascomycota</taxon>
        <taxon>Pezizomycotina</taxon>
        <taxon>Eurotiomycetes</taxon>
        <taxon>Eurotiomycetidae</taxon>
        <taxon>Eurotiales</taxon>
        <taxon>Aspergillaceae</taxon>
        <taxon>Aspergillus</taxon>
        <taxon>Aspergillus subgen. Circumdati</taxon>
    </lineage>
</organism>
<keyword evidence="3" id="KW-1185">Reference proteome</keyword>
<evidence type="ECO:0000313" key="2">
    <source>
        <dbReference type="EMBL" id="KAF9885309.1"/>
    </source>
</evidence>
<dbReference type="SUPFAM" id="SSF101596">
    <property type="entry name" value="Dextranase, N-terminal domain"/>
    <property type="match status" value="1"/>
</dbReference>
<sequence>MAFPFFTEGHPAMTVEHYAYMQRLWQYQLEHQRPSTAETVEHEQSDSSSSCSDQSSLRSQSPHSPHSPQLPTKRRLADIFARAKLRRAKSLHGPIPDLRSNGTNHDGDIVSPPNASHGCKDDTHITYQRSDFPNRSTSITPHYSDPVDQVLSLCASHLTNPFSRQFELNLLLLNVTHPLLSKRHQKGQGRRILDLGGSPESVYSKTLAALPGAAVCQFTQAQLESRDPSLRLPFAPNSFDVISTRSLYRCMSNSRGDSRLPTPQQCEDSLRSYVRDIYRVLDTAGSIEYVFFDQQLTHAGPLTQELEPFLYGDSNNLRTPNMTPEPITGTRFLEILASEGFVTEKNSTLMFPLSLLSTVFTQDGQRLRSHQGSPSVFEVSYGTPMLESLMKTVYHEGREYPTTWKCVLGSAQKWAFFGPQRSYSNTIQPNRLDPKLHCEITVSTGHFLIRYSAVGLLRNELRSLQRMGTYVSSSSDGGIMVHVPTDGRGRLVSVEFNDELYTYRSDRQNWVLKLSPDHRQLPDQTMTPGPINAWDWGQKSILYPLPSVYWMNSNLQGADPNTARTTCQHVLGNSNFYTTGLGVLNGEYYVYQVNPATHCQALQSDDTSGCGITLMKTASITITDLDIFHIQYRWSGNAG</sequence>
<feature type="region of interest" description="Disordered" evidence="1">
    <location>
        <begin position="35"/>
        <end position="74"/>
    </location>
</feature>
<accession>A0AAD4CF39</accession>
<protein>
    <submittedName>
        <fullName evidence="2">Uncharacterized protein</fullName>
    </submittedName>
</protein>
<proteinExistence type="predicted"/>